<keyword evidence="5" id="KW-1185">Reference proteome</keyword>
<reference evidence="4 5" key="1">
    <citation type="journal article" date="2015" name="Plant Cell">
        <title>Oil accumulation by the oleaginous diatom Fistulifera solaris as revealed by the genome and transcriptome.</title>
        <authorList>
            <person name="Tanaka T."/>
            <person name="Maeda Y."/>
            <person name="Veluchamy A."/>
            <person name="Tanaka M."/>
            <person name="Abida H."/>
            <person name="Marechal E."/>
            <person name="Bowler C."/>
            <person name="Muto M."/>
            <person name="Sunaga Y."/>
            <person name="Tanaka M."/>
            <person name="Yoshino T."/>
            <person name="Taniguchi T."/>
            <person name="Fukuda Y."/>
            <person name="Nemoto M."/>
            <person name="Matsumoto M."/>
            <person name="Wong P.S."/>
            <person name="Aburatani S."/>
            <person name="Fujibuchi W."/>
        </authorList>
    </citation>
    <scope>NUCLEOTIDE SEQUENCE [LARGE SCALE GENOMIC DNA]</scope>
    <source>
        <strain evidence="4 5">JPCC DA0580</strain>
    </source>
</reference>
<proteinExistence type="inferred from homology"/>
<dbReference type="InParanoid" id="A0A1Z5JV48"/>
<evidence type="ECO:0000256" key="3">
    <source>
        <dbReference type="ARBA" id="ARBA00022679"/>
    </source>
</evidence>
<evidence type="ECO:0000256" key="1">
    <source>
        <dbReference type="ARBA" id="ARBA00005664"/>
    </source>
</evidence>
<dbReference type="GO" id="GO:0000139">
    <property type="term" value="C:Golgi membrane"/>
    <property type="evidence" value="ECO:0007669"/>
    <property type="project" value="TreeGrafter"/>
</dbReference>
<accession>A0A1Z5JV48</accession>
<dbReference type="AlphaFoldDB" id="A0A1Z5JV48"/>
<comment type="caution">
    <text evidence="4">The sequence shown here is derived from an EMBL/GenBank/DDBJ whole genome shotgun (WGS) entry which is preliminary data.</text>
</comment>
<dbReference type="Gene3D" id="3.90.550.10">
    <property type="entry name" value="Spore Coat Polysaccharide Biosynthesis Protein SpsA, Chain A"/>
    <property type="match status" value="1"/>
</dbReference>
<protein>
    <recommendedName>
        <fullName evidence="6">Galactosyl transferase GMA12/MNN10 family protein</fullName>
    </recommendedName>
</protein>
<keyword evidence="2" id="KW-0328">Glycosyltransferase</keyword>
<dbReference type="Pfam" id="PF05637">
    <property type="entry name" value="Glyco_transf_34"/>
    <property type="match status" value="2"/>
</dbReference>
<gene>
    <name evidence="4" type="ORF">FisN_18Hh121</name>
</gene>
<dbReference type="InterPro" id="IPR029044">
    <property type="entry name" value="Nucleotide-diphossugar_trans"/>
</dbReference>
<dbReference type="EMBL" id="BDSP01000123">
    <property type="protein sequence ID" value="GAX17914.1"/>
    <property type="molecule type" value="Genomic_DNA"/>
</dbReference>
<dbReference type="GO" id="GO:0006487">
    <property type="term" value="P:protein N-linked glycosylation"/>
    <property type="evidence" value="ECO:0007669"/>
    <property type="project" value="TreeGrafter"/>
</dbReference>
<name>A0A1Z5JV48_FISSO</name>
<dbReference type="PANTHER" id="PTHR31306:SF4">
    <property type="entry name" value="ALPHA-1,2-GALACTOSYLTRANSFERASE"/>
    <property type="match status" value="1"/>
</dbReference>
<evidence type="ECO:0000256" key="2">
    <source>
        <dbReference type="ARBA" id="ARBA00022676"/>
    </source>
</evidence>
<sequence>MARINRLYNTKNAVPFWITLFQADSWNQLTIKLLQLTAIILLIGSIGWRSVSYAINTKEWVQSPLNYVERSQPCPPVPYHTDPSHWWNTKICITTLTDAAKADLWQRLVRTRNFGNLLSITWPNKQHYAEKHGYDLFDESKMLDTSRPPSWSKIKAVQRLLTEEHCDWVFWLDADTVIMNSDIRIEEFLPVDGPDFVVIPEKRNHINAGAWLIRNTAWAHEFLETWWSMDSYVRAKGLGVSGDNDALNAFRVAQTQAYLEEHFAIVPRCTFNSVAAWMTPAEEKQFRTFNKKAQDLKDYNSPMVYHKGDFVAHVAGKSNKIQTCAQLVAEAS</sequence>
<evidence type="ECO:0000313" key="5">
    <source>
        <dbReference type="Proteomes" id="UP000198406"/>
    </source>
</evidence>
<dbReference type="Proteomes" id="UP000198406">
    <property type="component" value="Unassembled WGS sequence"/>
</dbReference>
<dbReference type="PANTHER" id="PTHR31306">
    <property type="entry name" value="ALPHA-1,6-MANNOSYLTRANSFERASE MNN11-RELATED"/>
    <property type="match status" value="1"/>
</dbReference>
<dbReference type="SUPFAM" id="SSF53448">
    <property type="entry name" value="Nucleotide-diphospho-sugar transferases"/>
    <property type="match status" value="1"/>
</dbReference>
<organism evidence="4 5">
    <name type="scientific">Fistulifera solaris</name>
    <name type="common">Oleaginous diatom</name>
    <dbReference type="NCBI Taxonomy" id="1519565"/>
    <lineage>
        <taxon>Eukaryota</taxon>
        <taxon>Sar</taxon>
        <taxon>Stramenopiles</taxon>
        <taxon>Ochrophyta</taxon>
        <taxon>Bacillariophyta</taxon>
        <taxon>Bacillariophyceae</taxon>
        <taxon>Bacillariophycidae</taxon>
        <taxon>Naviculales</taxon>
        <taxon>Naviculaceae</taxon>
        <taxon>Fistulifera</taxon>
    </lineage>
</organism>
<dbReference type="GO" id="GO:0016757">
    <property type="term" value="F:glycosyltransferase activity"/>
    <property type="evidence" value="ECO:0007669"/>
    <property type="project" value="UniProtKB-KW"/>
</dbReference>
<dbReference type="OrthoDB" id="407658at2759"/>
<evidence type="ECO:0000313" key="4">
    <source>
        <dbReference type="EMBL" id="GAX17914.1"/>
    </source>
</evidence>
<dbReference type="InterPro" id="IPR008630">
    <property type="entry name" value="Glyco_trans_34"/>
</dbReference>
<comment type="similarity">
    <text evidence="1">Belongs to the glycosyltransferase 34 family.</text>
</comment>
<keyword evidence="3" id="KW-0808">Transferase</keyword>
<evidence type="ECO:0008006" key="6">
    <source>
        <dbReference type="Google" id="ProtNLM"/>
    </source>
</evidence>